<name>A0AAU9K6C9_9CILI</name>
<gene>
    <name evidence="1" type="ORF">BSTOLATCC_MIC59588</name>
</gene>
<protein>
    <submittedName>
        <fullName evidence="1">Uncharacterized protein</fullName>
    </submittedName>
</protein>
<comment type="caution">
    <text evidence="1">The sequence shown here is derived from an EMBL/GenBank/DDBJ whole genome shotgun (WGS) entry which is preliminary data.</text>
</comment>
<sequence length="121" mass="14244">MKGLYLNDDEINVFTGMFSLLDPDRCTDEISASLQLPTLNNFFQPLVSMKSTMKPSKSDLLKKNKKKHKKLMRVTACPHVNKKHYARGMCNMCYHRYGREFFEWNCRRSRKALSQLKINVH</sequence>
<reference evidence="1" key="1">
    <citation type="submission" date="2021-09" db="EMBL/GenBank/DDBJ databases">
        <authorList>
            <consortium name="AG Swart"/>
            <person name="Singh M."/>
            <person name="Singh A."/>
            <person name="Seah K."/>
            <person name="Emmerich C."/>
        </authorList>
    </citation>
    <scope>NUCLEOTIDE SEQUENCE</scope>
    <source>
        <strain evidence="1">ATCC30299</strain>
    </source>
</reference>
<evidence type="ECO:0000313" key="1">
    <source>
        <dbReference type="EMBL" id="CAG9333772.1"/>
    </source>
</evidence>
<organism evidence="1 2">
    <name type="scientific">Blepharisma stoltei</name>
    <dbReference type="NCBI Taxonomy" id="1481888"/>
    <lineage>
        <taxon>Eukaryota</taxon>
        <taxon>Sar</taxon>
        <taxon>Alveolata</taxon>
        <taxon>Ciliophora</taxon>
        <taxon>Postciliodesmatophora</taxon>
        <taxon>Heterotrichea</taxon>
        <taxon>Heterotrichida</taxon>
        <taxon>Blepharismidae</taxon>
        <taxon>Blepharisma</taxon>
    </lineage>
</organism>
<evidence type="ECO:0000313" key="2">
    <source>
        <dbReference type="Proteomes" id="UP001162131"/>
    </source>
</evidence>
<dbReference type="AlphaFoldDB" id="A0AAU9K6C9"/>
<dbReference type="Proteomes" id="UP001162131">
    <property type="component" value="Unassembled WGS sequence"/>
</dbReference>
<dbReference type="EMBL" id="CAJZBQ010000057">
    <property type="protein sequence ID" value="CAG9333772.1"/>
    <property type="molecule type" value="Genomic_DNA"/>
</dbReference>
<accession>A0AAU9K6C9</accession>
<keyword evidence="2" id="KW-1185">Reference proteome</keyword>
<proteinExistence type="predicted"/>